<proteinExistence type="predicted"/>
<gene>
    <name evidence="1" type="ORF">PUT78_19090</name>
</gene>
<evidence type="ECO:0000313" key="1">
    <source>
        <dbReference type="EMBL" id="MDD7973194.1"/>
    </source>
</evidence>
<accession>A0ABT5TDL4</accession>
<dbReference type="EMBL" id="JAQZSM010000027">
    <property type="protein sequence ID" value="MDD7973194.1"/>
    <property type="molecule type" value="Genomic_DNA"/>
</dbReference>
<name>A0ABT5TDL4_9RHOB</name>
<sequence>MARPALVDLLHYAAEALTPPPEIDEDALMRALAADPRTNPALMKSEANSDA</sequence>
<dbReference type="RefSeq" id="WP_274353865.1">
    <property type="nucleotide sequence ID" value="NZ_JAQZSM010000027.1"/>
</dbReference>
<comment type="caution">
    <text evidence="1">The sequence shown here is derived from an EMBL/GenBank/DDBJ whole genome shotgun (WGS) entry which is preliminary data.</text>
</comment>
<protein>
    <submittedName>
        <fullName evidence="1">Uncharacterized protein</fullName>
    </submittedName>
</protein>
<evidence type="ECO:0000313" key="2">
    <source>
        <dbReference type="Proteomes" id="UP001431784"/>
    </source>
</evidence>
<dbReference type="Proteomes" id="UP001431784">
    <property type="component" value="Unassembled WGS sequence"/>
</dbReference>
<reference evidence="1" key="1">
    <citation type="submission" date="2023-02" db="EMBL/GenBank/DDBJ databases">
        <title>Description of Roseinatronobacter alkalisoli sp. nov., an alkaliphilic bacerium isolated from soda soil.</title>
        <authorList>
            <person name="Wei W."/>
        </authorList>
    </citation>
    <scope>NUCLEOTIDE SEQUENCE</scope>
    <source>
        <strain evidence="1">HJB301</strain>
    </source>
</reference>
<keyword evidence="2" id="KW-1185">Reference proteome</keyword>
<organism evidence="1 2">
    <name type="scientific">Roseinatronobacter alkalisoli</name>
    <dbReference type="NCBI Taxonomy" id="3028235"/>
    <lineage>
        <taxon>Bacteria</taxon>
        <taxon>Pseudomonadati</taxon>
        <taxon>Pseudomonadota</taxon>
        <taxon>Alphaproteobacteria</taxon>
        <taxon>Rhodobacterales</taxon>
        <taxon>Paracoccaceae</taxon>
        <taxon>Roseinatronobacter</taxon>
    </lineage>
</organism>